<organism evidence="1 2">
    <name type="scientific">Prochlorococcus marinus (strain SARG / CCMP1375 / SS120)</name>
    <dbReference type="NCBI Taxonomy" id="167539"/>
    <lineage>
        <taxon>Bacteria</taxon>
        <taxon>Bacillati</taxon>
        <taxon>Cyanobacteriota</taxon>
        <taxon>Cyanophyceae</taxon>
        <taxon>Synechococcales</taxon>
        <taxon>Prochlorococcaceae</taxon>
        <taxon>Prochlorococcus</taxon>
    </lineage>
</organism>
<reference evidence="1 2" key="1">
    <citation type="journal article" date="2003" name="Proc. Natl. Acad. Sci. U.S.A.">
        <title>Genome sequence of the cyanobacterium Prochlorococcus marinus SS120, a nearly minimal oxyphototrophic genome.</title>
        <authorList>
            <person name="Dufresne A."/>
            <person name="Salanoubat M."/>
            <person name="Partensky F."/>
            <person name="Artiguenave F."/>
            <person name="Axmann I.M."/>
            <person name="Barbe V."/>
            <person name="Duprat S."/>
            <person name="Galperin M.Y."/>
            <person name="Koonin E.V."/>
            <person name="Le Gall F."/>
            <person name="Makarova K.S."/>
            <person name="Ostrowski M."/>
            <person name="Oztas S."/>
            <person name="Robert C."/>
            <person name="Rogozin I.B."/>
            <person name="Scanlan D.J."/>
            <person name="Tandeau de Marsac N."/>
            <person name="Weissenbach J."/>
            <person name="Wincker P."/>
            <person name="Wolf Y.I."/>
            <person name="Hess W.R."/>
        </authorList>
    </citation>
    <scope>NUCLEOTIDE SEQUENCE [LARGE SCALE GENOMIC DNA]</scope>
    <source>
        <strain evidence="2">SARG / CCMP1375 / SS120</strain>
    </source>
</reference>
<dbReference type="OrthoDB" id="541504at2"/>
<evidence type="ECO:0000313" key="2">
    <source>
        <dbReference type="Proteomes" id="UP000001420"/>
    </source>
</evidence>
<dbReference type="HOGENOM" id="CLU_184483_1_0_3"/>
<sequence>MLYESGTRQCHILVESKNRIERILFDLNGIENIDHISSQLLAVYNQLEGIHELYRSKRISNVSSL</sequence>
<keyword evidence="2" id="KW-1185">Reference proteome</keyword>
<dbReference type="eggNOG" id="ENOG502ZNK9">
    <property type="taxonomic scope" value="Bacteria"/>
</dbReference>
<dbReference type="PATRIC" id="fig|167539.5.peg.1650"/>
<name>Q7VA99_PROMA</name>
<dbReference type="Proteomes" id="UP000001420">
    <property type="component" value="Chromosome"/>
</dbReference>
<dbReference type="STRING" id="167539.Pro_1565"/>
<protein>
    <submittedName>
        <fullName evidence="1">Uncharacterized protein</fullName>
    </submittedName>
</protein>
<evidence type="ECO:0000313" key="1">
    <source>
        <dbReference type="EMBL" id="AAQ00609.1"/>
    </source>
</evidence>
<dbReference type="KEGG" id="pma:Pro_1565"/>
<accession>Q7VA99</accession>
<gene>
    <name evidence="1" type="ordered locus">Pro_1565</name>
</gene>
<dbReference type="EMBL" id="AE017126">
    <property type="protein sequence ID" value="AAQ00609.1"/>
    <property type="molecule type" value="Genomic_DNA"/>
</dbReference>
<dbReference type="AlphaFoldDB" id="Q7VA99"/>
<dbReference type="EnsemblBacteria" id="AAQ00609">
    <property type="protein sequence ID" value="AAQ00609"/>
    <property type="gene ID" value="Pro_1565"/>
</dbReference>
<proteinExistence type="predicted"/>